<sequence>MSKQGQHGENLFATRCTAPGVQAQAVVNPSLNDEHGWDHVVEIELPQEVTRPADLRTPILTCYAQIKTTRGTRPKRTVKLSNALKAVRSPAPSFVFLLHYRPSGEIDFYGRHIWTDEIERTLKRAREAGESDLHRLTLALTFNDDDRLESPPPDWMIQQLPTTDGLAYTDAKRSLVQSVGYDGNPWVGTVTIGPMESMDDIVLHEIGVIEDLPFSTLRVMDCRFGIEVEDPSMSMEGGRISMMREGRPLTVRMTSQDGETFSVPALAWAPISVAPGSPDFKVRAKAGPIDLVFGGVGKEPFSLRVDWAGRYTLLELFALFATRLWSSPGPMRIDLEAYEGELMSGSLTIHEELENWFSQAWQCARFVLDILGRERCAATSMTIAQFGEAMKSVHAVAAIQTSGSIRIEAVFPDDLPEFDTLAFYSCAQIGEWAVGTIHEMPVRAKADDGDRTTFYFSQPSVIDQQVYKRSIEVARTAVSDAFAAYRKGAERVAHVGDGDLPSWIAHRSEDSDIMITVGD</sequence>
<evidence type="ECO:0000313" key="1">
    <source>
        <dbReference type="EMBL" id="KIT15586.1"/>
    </source>
</evidence>
<organism evidence="1 2">
    <name type="scientific">Jannaschia aquimarina</name>
    <dbReference type="NCBI Taxonomy" id="935700"/>
    <lineage>
        <taxon>Bacteria</taxon>
        <taxon>Pseudomonadati</taxon>
        <taxon>Pseudomonadota</taxon>
        <taxon>Alphaproteobacteria</taxon>
        <taxon>Rhodobacterales</taxon>
        <taxon>Roseobacteraceae</taxon>
        <taxon>Jannaschia</taxon>
    </lineage>
</organism>
<protein>
    <recommendedName>
        <fullName evidence="3">DUF4365 domain-containing protein</fullName>
    </recommendedName>
</protein>
<dbReference type="EMBL" id="JYFE01000048">
    <property type="protein sequence ID" value="KIT15586.1"/>
    <property type="molecule type" value="Genomic_DNA"/>
</dbReference>
<dbReference type="OrthoDB" id="6878627at2"/>
<keyword evidence="2" id="KW-1185">Reference proteome</keyword>
<dbReference type="RefSeq" id="WP_141134373.1">
    <property type="nucleotide sequence ID" value="NZ_FZPF01000009.1"/>
</dbReference>
<name>A0A0D1EFB8_9RHOB</name>
<gene>
    <name evidence="1" type="ORF">jaqu_26830</name>
</gene>
<dbReference type="AlphaFoldDB" id="A0A0D1EFB8"/>
<accession>A0A0D1EFB8</accession>
<evidence type="ECO:0000313" key="2">
    <source>
        <dbReference type="Proteomes" id="UP000032232"/>
    </source>
</evidence>
<dbReference type="Proteomes" id="UP000032232">
    <property type="component" value="Unassembled WGS sequence"/>
</dbReference>
<proteinExistence type="predicted"/>
<dbReference type="PATRIC" id="fig|935700.4.peg.2774"/>
<comment type="caution">
    <text evidence="1">The sequence shown here is derived from an EMBL/GenBank/DDBJ whole genome shotgun (WGS) entry which is preliminary data.</text>
</comment>
<evidence type="ECO:0008006" key="3">
    <source>
        <dbReference type="Google" id="ProtNLM"/>
    </source>
</evidence>
<reference evidence="1 2" key="1">
    <citation type="submission" date="2015-02" db="EMBL/GenBank/DDBJ databases">
        <title>Genome Sequence of Jannaschia aquimarina DSM28248, a member of the Roseobacter clade.</title>
        <authorList>
            <person name="Voget S."/>
            <person name="Daniel R."/>
        </authorList>
    </citation>
    <scope>NUCLEOTIDE SEQUENCE [LARGE SCALE GENOMIC DNA]</scope>
    <source>
        <strain evidence="1 2">GSW-M26</strain>
    </source>
</reference>